<evidence type="ECO:0000313" key="6">
    <source>
        <dbReference type="Proteomes" id="UP000184038"/>
    </source>
</evidence>
<dbReference type="PROSITE" id="PS01124">
    <property type="entry name" value="HTH_ARAC_FAMILY_2"/>
    <property type="match status" value="1"/>
</dbReference>
<dbReference type="PANTHER" id="PTHR46796:SF13">
    <property type="entry name" value="HTH-TYPE TRANSCRIPTIONAL ACTIVATOR RHAS"/>
    <property type="match status" value="1"/>
</dbReference>
<evidence type="ECO:0000256" key="1">
    <source>
        <dbReference type="ARBA" id="ARBA00023015"/>
    </source>
</evidence>
<keyword evidence="6" id="KW-1185">Reference proteome</keyword>
<reference evidence="5 6" key="1">
    <citation type="submission" date="2016-11" db="EMBL/GenBank/DDBJ databases">
        <authorList>
            <person name="Jaros S."/>
            <person name="Januszkiewicz K."/>
            <person name="Wedrychowicz H."/>
        </authorList>
    </citation>
    <scope>NUCLEOTIDE SEQUENCE [LARGE SCALE GENOMIC DNA]</scope>
    <source>
        <strain evidence="5 6">DSM 15930</strain>
    </source>
</reference>
<dbReference type="Gene3D" id="1.10.10.60">
    <property type="entry name" value="Homeodomain-like"/>
    <property type="match status" value="1"/>
</dbReference>
<dbReference type="InterPro" id="IPR009057">
    <property type="entry name" value="Homeodomain-like_sf"/>
</dbReference>
<proteinExistence type="predicted"/>
<keyword evidence="2 5" id="KW-0238">DNA-binding</keyword>
<feature type="domain" description="HTH araC/xylS-type" evidence="4">
    <location>
        <begin position="152"/>
        <end position="253"/>
    </location>
</feature>
<dbReference type="STRING" id="1120996.SAMN02746066_01737"/>
<accession>A0A1M7I8Y3</accession>
<dbReference type="RefSeq" id="WP_073286111.1">
    <property type="nucleotide sequence ID" value="NZ_FRCP01000009.1"/>
</dbReference>
<evidence type="ECO:0000313" key="5">
    <source>
        <dbReference type="EMBL" id="SHM37222.1"/>
    </source>
</evidence>
<dbReference type="SUPFAM" id="SSF46689">
    <property type="entry name" value="Homeodomain-like"/>
    <property type="match status" value="1"/>
</dbReference>
<dbReference type="GO" id="GO:0043565">
    <property type="term" value="F:sequence-specific DNA binding"/>
    <property type="evidence" value="ECO:0007669"/>
    <property type="project" value="InterPro"/>
</dbReference>
<name>A0A1M7I8Y3_9FIRM</name>
<organism evidence="5 6">
    <name type="scientific">Anaerosporobacter mobilis DSM 15930</name>
    <dbReference type="NCBI Taxonomy" id="1120996"/>
    <lineage>
        <taxon>Bacteria</taxon>
        <taxon>Bacillati</taxon>
        <taxon>Bacillota</taxon>
        <taxon>Clostridia</taxon>
        <taxon>Lachnospirales</taxon>
        <taxon>Lachnospiraceae</taxon>
        <taxon>Anaerosporobacter</taxon>
    </lineage>
</organism>
<dbReference type="GO" id="GO:0003700">
    <property type="term" value="F:DNA-binding transcription factor activity"/>
    <property type="evidence" value="ECO:0007669"/>
    <property type="project" value="InterPro"/>
</dbReference>
<gene>
    <name evidence="5" type="ORF">SAMN02746066_01737</name>
</gene>
<dbReference type="InterPro" id="IPR050204">
    <property type="entry name" value="AraC_XylS_family_regulators"/>
</dbReference>
<dbReference type="EMBL" id="FRCP01000009">
    <property type="protein sequence ID" value="SHM37222.1"/>
    <property type="molecule type" value="Genomic_DNA"/>
</dbReference>
<keyword evidence="3" id="KW-0804">Transcription</keyword>
<dbReference type="PANTHER" id="PTHR46796">
    <property type="entry name" value="HTH-TYPE TRANSCRIPTIONAL ACTIVATOR RHAS-RELATED"/>
    <property type="match status" value="1"/>
</dbReference>
<evidence type="ECO:0000256" key="2">
    <source>
        <dbReference type="ARBA" id="ARBA00023125"/>
    </source>
</evidence>
<dbReference type="SMART" id="SM00342">
    <property type="entry name" value="HTH_ARAC"/>
    <property type="match status" value="1"/>
</dbReference>
<evidence type="ECO:0000256" key="3">
    <source>
        <dbReference type="ARBA" id="ARBA00023163"/>
    </source>
</evidence>
<sequence length="273" mass="31462">MYFHCDSDFNASPPHALLKKYVLYYNVVFPKQNMFAEHYTLMPNACGTLSIAYNGNDVLTELWGASATPNLLGGEPNQYLVILLIQLSPYGLYQLTNFHQAEFTDKRISLKDVDKELSTLLCQAFETANNITELFCMCDRILYRRMENNVVSNALFVATNTIMDSHGQIFVTELARKVGYSDRQLNRLFLMQIGMNVKGYTRLTRFNYVLKHMHQSPCFFSTLAQQAGYFDQSHFDKDFRAISGVSPKTYLEKMSDFYYDGTELFNTISQKED</sequence>
<dbReference type="InterPro" id="IPR018060">
    <property type="entry name" value="HTH_AraC"/>
</dbReference>
<dbReference type="Proteomes" id="UP000184038">
    <property type="component" value="Unassembled WGS sequence"/>
</dbReference>
<dbReference type="AlphaFoldDB" id="A0A1M7I8Y3"/>
<dbReference type="Pfam" id="PF12833">
    <property type="entry name" value="HTH_18"/>
    <property type="match status" value="1"/>
</dbReference>
<dbReference type="OrthoDB" id="323290at2"/>
<evidence type="ECO:0000259" key="4">
    <source>
        <dbReference type="PROSITE" id="PS01124"/>
    </source>
</evidence>
<protein>
    <submittedName>
        <fullName evidence="5">AraC-type DNA-binding protein</fullName>
    </submittedName>
</protein>
<keyword evidence="1" id="KW-0805">Transcription regulation</keyword>